<proteinExistence type="predicted"/>
<gene>
    <name evidence="2" type="ORF">U9M48_001244</name>
</gene>
<organism evidence="2 3">
    <name type="scientific">Paspalum notatum var. saurae</name>
    <dbReference type="NCBI Taxonomy" id="547442"/>
    <lineage>
        <taxon>Eukaryota</taxon>
        <taxon>Viridiplantae</taxon>
        <taxon>Streptophyta</taxon>
        <taxon>Embryophyta</taxon>
        <taxon>Tracheophyta</taxon>
        <taxon>Spermatophyta</taxon>
        <taxon>Magnoliopsida</taxon>
        <taxon>Liliopsida</taxon>
        <taxon>Poales</taxon>
        <taxon>Poaceae</taxon>
        <taxon>PACMAD clade</taxon>
        <taxon>Panicoideae</taxon>
        <taxon>Andropogonodae</taxon>
        <taxon>Paspaleae</taxon>
        <taxon>Paspalinae</taxon>
        <taxon>Paspalum</taxon>
    </lineage>
</organism>
<keyword evidence="3" id="KW-1185">Reference proteome</keyword>
<evidence type="ECO:0000259" key="1">
    <source>
        <dbReference type="PROSITE" id="PS50878"/>
    </source>
</evidence>
<protein>
    <recommendedName>
        <fullName evidence="1">Reverse transcriptase domain-containing protein</fullName>
    </recommendedName>
</protein>
<dbReference type="PANTHER" id="PTHR31635:SF196">
    <property type="entry name" value="REVERSE TRANSCRIPTASE DOMAIN-CONTAINING PROTEIN-RELATED"/>
    <property type="match status" value="1"/>
</dbReference>
<dbReference type="PANTHER" id="PTHR31635">
    <property type="entry name" value="REVERSE TRANSCRIPTASE DOMAIN-CONTAINING PROTEIN-RELATED"/>
    <property type="match status" value="1"/>
</dbReference>
<dbReference type="InterPro" id="IPR043502">
    <property type="entry name" value="DNA/RNA_pol_sf"/>
</dbReference>
<evidence type="ECO:0000313" key="2">
    <source>
        <dbReference type="EMBL" id="WVZ49929.1"/>
    </source>
</evidence>
<dbReference type="SUPFAM" id="SSF56672">
    <property type="entry name" value="DNA/RNA polymerases"/>
    <property type="match status" value="1"/>
</dbReference>
<name>A0AAQ3PJ42_PASNO</name>
<dbReference type="Pfam" id="PF00078">
    <property type="entry name" value="RVT_1"/>
    <property type="match status" value="1"/>
</dbReference>
<dbReference type="CDD" id="cd01650">
    <property type="entry name" value="RT_nLTR_like"/>
    <property type="match status" value="1"/>
</dbReference>
<dbReference type="Proteomes" id="UP001341281">
    <property type="component" value="Chromosome 01"/>
</dbReference>
<dbReference type="InterPro" id="IPR000477">
    <property type="entry name" value="RT_dom"/>
</dbReference>
<sequence length="173" mass="19367">MSVADYRPISLIHSFAKIISKVLALRLAPIMNSLVFPNQSAFIKGRSIHDSFLSVRNTVRRLHRNKTPALFIKLDITKAFDSVRWEYLLNLLKELGFPTRWCDWIVVLLSSSSSRVLSNGVPGAPIKHRRGLRPGDPLSPLLFVIAIDLLQKLLELASNSGCLGKLRGRTPTL</sequence>
<reference evidence="2 3" key="1">
    <citation type="submission" date="2024-02" db="EMBL/GenBank/DDBJ databases">
        <title>High-quality chromosome-scale genome assembly of Pensacola bahiagrass (Paspalum notatum Flugge var. saurae).</title>
        <authorList>
            <person name="Vega J.M."/>
            <person name="Podio M."/>
            <person name="Orjuela J."/>
            <person name="Siena L.A."/>
            <person name="Pessino S.C."/>
            <person name="Combes M.C."/>
            <person name="Mariac C."/>
            <person name="Albertini E."/>
            <person name="Pupilli F."/>
            <person name="Ortiz J.P.A."/>
            <person name="Leblanc O."/>
        </authorList>
    </citation>
    <scope>NUCLEOTIDE SEQUENCE [LARGE SCALE GENOMIC DNA]</scope>
    <source>
        <strain evidence="2">R1</strain>
        <tissue evidence="2">Leaf</tissue>
    </source>
</reference>
<evidence type="ECO:0000313" key="3">
    <source>
        <dbReference type="Proteomes" id="UP001341281"/>
    </source>
</evidence>
<dbReference type="EMBL" id="CP144745">
    <property type="protein sequence ID" value="WVZ49929.1"/>
    <property type="molecule type" value="Genomic_DNA"/>
</dbReference>
<dbReference type="PROSITE" id="PS50878">
    <property type="entry name" value="RT_POL"/>
    <property type="match status" value="1"/>
</dbReference>
<dbReference type="AlphaFoldDB" id="A0AAQ3PJ42"/>
<feature type="domain" description="Reverse transcriptase" evidence="1">
    <location>
        <begin position="1"/>
        <end position="173"/>
    </location>
</feature>
<accession>A0AAQ3PJ42</accession>